<keyword evidence="3" id="KW-1185">Reference proteome</keyword>
<dbReference type="Proteomes" id="UP001168540">
    <property type="component" value="Unassembled WGS sequence"/>
</dbReference>
<name>A0ABT7XMS3_9NEIS</name>
<dbReference type="EMBL" id="JAUEDK010000013">
    <property type="protein sequence ID" value="MDN0075071.1"/>
    <property type="molecule type" value="Genomic_DNA"/>
</dbReference>
<proteinExistence type="predicted"/>
<sequence>MKPFTIKLVLIMYFFASSGFLFAQDDEVNDFRIEFGKGDSAQILMIHNLTGQWRCNDGGTYYIRQVDLEIWWYGRSANGGQGFSNVFHGFIQKSGRIEGRWADVPMGRMQNSGKLVLQIGGSRILNAVSNTGGFGGGEWTR</sequence>
<gene>
    <name evidence="2" type="ORF">QU481_09210</name>
</gene>
<reference evidence="2" key="1">
    <citation type="submission" date="2023-06" db="EMBL/GenBank/DDBJ databases">
        <authorList>
            <person name="Zhang S."/>
        </authorList>
    </citation>
    <scope>NUCLEOTIDE SEQUENCE</scope>
    <source>
        <strain evidence="2">SG2303</strain>
    </source>
</reference>
<keyword evidence="1" id="KW-0732">Signal</keyword>
<organism evidence="2 3">
    <name type="scientific">Crenobacter oryzisoli</name>
    <dbReference type="NCBI Taxonomy" id="3056844"/>
    <lineage>
        <taxon>Bacteria</taxon>
        <taxon>Pseudomonadati</taxon>
        <taxon>Pseudomonadota</taxon>
        <taxon>Betaproteobacteria</taxon>
        <taxon>Neisseriales</taxon>
        <taxon>Neisseriaceae</taxon>
        <taxon>Crenobacter</taxon>
    </lineage>
</organism>
<feature type="signal peptide" evidence="1">
    <location>
        <begin position="1"/>
        <end position="23"/>
    </location>
</feature>
<evidence type="ECO:0000313" key="3">
    <source>
        <dbReference type="Proteomes" id="UP001168540"/>
    </source>
</evidence>
<evidence type="ECO:0000313" key="2">
    <source>
        <dbReference type="EMBL" id="MDN0075071.1"/>
    </source>
</evidence>
<feature type="chain" id="PRO_5047059058" evidence="1">
    <location>
        <begin position="24"/>
        <end position="141"/>
    </location>
</feature>
<evidence type="ECO:0000256" key="1">
    <source>
        <dbReference type="SAM" id="SignalP"/>
    </source>
</evidence>
<accession>A0ABT7XMS3</accession>
<protein>
    <submittedName>
        <fullName evidence="2">Uncharacterized protein</fullName>
    </submittedName>
</protein>
<dbReference type="RefSeq" id="WP_289829664.1">
    <property type="nucleotide sequence ID" value="NZ_JAUEDK010000013.1"/>
</dbReference>
<comment type="caution">
    <text evidence="2">The sequence shown here is derived from an EMBL/GenBank/DDBJ whole genome shotgun (WGS) entry which is preliminary data.</text>
</comment>